<dbReference type="EMBL" id="JAJSOF020000009">
    <property type="protein sequence ID" value="KAJ4446294.1"/>
    <property type="molecule type" value="Genomic_DNA"/>
</dbReference>
<name>A0ABQ8TIN3_PERAM</name>
<gene>
    <name evidence="1" type="ORF">ANN_12989</name>
</gene>
<keyword evidence="2" id="KW-1185">Reference proteome</keyword>
<organism evidence="1 2">
    <name type="scientific">Periplaneta americana</name>
    <name type="common">American cockroach</name>
    <name type="synonym">Blatta americana</name>
    <dbReference type="NCBI Taxonomy" id="6978"/>
    <lineage>
        <taxon>Eukaryota</taxon>
        <taxon>Metazoa</taxon>
        <taxon>Ecdysozoa</taxon>
        <taxon>Arthropoda</taxon>
        <taxon>Hexapoda</taxon>
        <taxon>Insecta</taxon>
        <taxon>Pterygota</taxon>
        <taxon>Neoptera</taxon>
        <taxon>Polyneoptera</taxon>
        <taxon>Dictyoptera</taxon>
        <taxon>Blattodea</taxon>
        <taxon>Blattoidea</taxon>
        <taxon>Blattidae</taxon>
        <taxon>Blattinae</taxon>
        <taxon>Periplaneta</taxon>
    </lineage>
</organism>
<proteinExistence type="predicted"/>
<protein>
    <submittedName>
        <fullName evidence="1">Uncharacterized protein</fullName>
    </submittedName>
</protein>
<evidence type="ECO:0000313" key="1">
    <source>
        <dbReference type="EMBL" id="KAJ4446294.1"/>
    </source>
</evidence>
<accession>A0ABQ8TIN3</accession>
<comment type="caution">
    <text evidence="1">The sequence shown here is derived from an EMBL/GenBank/DDBJ whole genome shotgun (WGS) entry which is preliminary data.</text>
</comment>
<sequence>MERYTRNELADMHLTYGSAFYSARAAQKLYQHRVPNRRRRVPQHSTFTSIHRRLREQSAFDGRAVFKNGRVLCELLRPRKLCCCSEMGFQKIIYSTLHFRKRNWKLKNPVHYIRAHQRKRKSYMYAIKYSRQLRMVFEAIHIGSIVQTKALDSASVFVSPPDTMLIALLSERNETGSEDSEKRKRIISYA</sequence>
<reference evidence="1 2" key="1">
    <citation type="journal article" date="2022" name="Allergy">
        <title>Genome assembly and annotation of Periplaneta americana reveal a comprehensive cockroach allergen profile.</title>
        <authorList>
            <person name="Wang L."/>
            <person name="Xiong Q."/>
            <person name="Saelim N."/>
            <person name="Wang L."/>
            <person name="Nong W."/>
            <person name="Wan A.T."/>
            <person name="Shi M."/>
            <person name="Liu X."/>
            <person name="Cao Q."/>
            <person name="Hui J.H.L."/>
            <person name="Sookrung N."/>
            <person name="Leung T.F."/>
            <person name="Tungtrongchitr A."/>
            <person name="Tsui S.K.W."/>
        </authorList>
    </citation>
    <scope>NUCLEOTIDE SEQUENCE [LARGE SCALE GENOMIC DNA]</scope>
    <source>
        <strain evidence="1">PWHHKU_190912</strain>
    </source>
</reference>
<dbReference type="Proteomes" id="UP001148838">
    <property type="component" value="Unassembled WGS sequence"/>
</dbReference>
<evidence type="ECO:0000313" key="2">
    <source>
        <dbReference type="Proteomes" id="UP001148838"/>
    </source>
</evidence>